<dbReference type="PANTHER" id="PTHR11610:SF173">
    <property type="entry name" value="LIPASE DOMAIN-CONTAINING PROTEIN-RELATED"/>
    <property type="match status" value="1"/>
</dbReference>
<feature type="compositionally biased region" description="Polar residues" evidence="6">
    <location>
        <begin position="576"/>
        <end position="586"/>
    </location>
</feature>
<evidence type="ECO:0000313" key="9">
    <source>
        <dbReference type="Proteomes" id="UP001497623"/>
    </source>
</evidence>
<feature type="non-terminal residue" evidence="8">
    <location>
        <position position="728"/>
    </location>
</feature>
<feature type="region of interest" description="Disordered" evidence="6">
    <location>
        <begin position="632"/>
        <end position="678"/>
    </location>
</feature>
<keyword evidence="4" id="KW-1015">Disulfide bond</keyword>
<keyword evidence="9" id="KW-1185">Reference proteome</keyword>
<evidence type="ECO:0000256" key="1">
    <source>
        <dbReference type="ARBA" id="ARBA00004613"/>
    </source>
</evidence>
<dbReference type="EMBL" id="CAXKWB010007043">
    <property type="protein sequence ID" value="CAL4085513.1"/>
    <property type="molecule type" value="Genomic_DNA"/>
</dbReference>
<comment type="caution">
    <text evidence="8">The sequence shown here is derived from an EMBL/GenBank/DDBJ whole genome shotgun (WGS) entry which is preliminary data.</text>
</comment>
<evidence type="ECO:0000256" key="6">
    <source>
        <dbReference type="SAM" id="MobiDB-lite"/>
    </source>
</evidence>
<dbReference type="Gene3D" id="3.40.50.1820">
    <property type="entry name" value="alpha/beta hydrolase"/>
    <property type="match status" value="1"/>
</dbReference>
<dbReference type="PRINTS" id="PR00823">
    <property type="entry name" value="PANCLIPASE"/>
</dbReference>
<keyword evidence="3" id="KW-0964">Secreted</keyword>
<dbReference type="GO" id="GO:0016042">
    <property type="term" value="P:lipid catabolic process"/>
    <property type="evidence" value="ECO:0007669"/>
    <property type="project" value="TreeGrafter"/>
</dbReference>
<dbReference type="AlphaFoldDB" id="A0AAV2QK24"/>
<accession>A0AAV2QK24</accession>
<protein>
    <recommendedName>
        <fullName evidence="7">Lipase domain-containing protein</fullName>
    </recommendedName>
</protein>
<feature type="domain" description="Lipase" evidence="7">
    <location>
        <begin position="164"/>
        <end position="397"/>
    </location>
</feature>
<dbReference type="Pfam" id="PF00151">
    <property type="entry name" value="Lipase"/>
    <property type="match status" value="1"/>
</dbReference>
<evidence type="ECO:0000313" key="8">
    <source>
        <dbReference type="EMBL" id="CAL4085513.1"/>
    </source>
</evidence>
<dbReference type="PANTHER" id="PTHR11610">
    <property type="entry name" value="LIPASE"/>
    <property type="match status" value="1"/>
</dbReference>
<dbReference type="InterPro" id="IPR033906">
    <property type="entry name" value="Lipase_N"/>
</dbReference>
<name>A0AAV2QK24_MEGNR</name>
<gene>
    <name evidence="8" type="ORF">MNOR_LOCUS12708</name>
</gene>
<evidence type="ECO:0000256" key="2">
    <source>
        <dbReference type="ARBA" id="ARBA00010701"/>
    </source>
</evidence>
<sequence length="728" mass="79744">MADIKVAITRVMKHVLKLPSSIIILKICNKPPQHASGFRSLMSNLWRKPVIKNVLRASLHPDYKPWLNSFPSADIESREVKYNVQCFGEIGCLVTSEEFYDPLLRPINLPPYSRDQFFDHYKPHTQEGHDGLSYATVTVTRIYILDALTDAPTIVDVAAVSMSGQWDMVQAFHSYGDINVITVDWSGGSLALYGQAVANTRVVGLEVAYLVNLLQSVYNVSLANVHIIGHSLGAHISGYAGERIPGLGRITGLDPAYLYFQNMDPVVRLDSSDANFVDVIHSDAVTILSSVLTIGYGMEQPVGHIDFYPNNGQNQPGCSVGAAQSCDHIRAPKLFTDSILSLCPYTAFQCDSFEKYEEGLCMNCGSNNTNCAPMGLHADKWQDKERENVKMFLSTREGPTYCSYHYRLDVSFSDPENKGDSLRGRLKISFISEDGTLKEFDLTANSPVDIKKGSSFSYVLTHPDDIMRSRQALISWKYEPPIFSTMSYCFPLFCSRDLKITALILTSYDSKAARLWDPVAWVGKIEEIVMCHMLGDKTISIPNGNTVAVTACPTHPSTYQIALPTTSQPSDSTSPFNHTTTSASNQTPITPSMPIPSPSITHMITSPITLPTPHTAIACTIQHPFIVSPYPTSSQLAIPPPTSTPNSPTQSISSTTTTTTSTTTITTATPTSTTEASSTFATHSQLAISPLFIIPNSPTKSSTTTTTGSTSSIPGTFLDRLKRNIHIH</sequence>
<feature type="region of interest" description="Disordered" evidence="6">
    <location>
        <begin position="697"/>
        <end position="716"/>
    </location>
</feature>
<dbReference type="Proteomes" id="UP001497623">
    <property type="component" value="Unassembled WGS sequence"/>
</dbReference>
<proteinExistence type="inferred from homology"/>
<comment type="similarity">
    <text evidence="2 5">Belongs to the AB hydrolase superfamily. Lipase family.</text>
</comment>
<reference evidence="8 9" key="1">
    <citation type="submission" date="2024-05" db="EMBL/GenBank/DDBJ databases">
        <authorList>
            <person name="Wallberg A."/>
        </authorList>
    </citation>
    <scope>NUCLEOTIDE SEQUENCE [LARGE SCALE GENOMIC DNA]</scope>
</reference>
<feature type="compositionally biased region" description="Low complexity" evidence="6">
    <location>
        <begin position="644"/>
        <end position="678"/>
    </location>
</feature>
<evidence type="ECO:0000259" key="7">
    <source>
        <dbReference type="Pfam" id="PF00151"/>
    </source>
</evidence>
<dbReference type="InterPro" id="IPR002331">
    <property type="entry name" value="Lipase_panc"/>
</dbReference>
<dbReference type="InterPro" id="IPR013818">
    <property type="entry name" value="Lipase"/>
</dbReference>
<evidence type="ECO:0000256" key="5">
    <source>
        <dbReference type="RuleBase" id="RU004262"/>
    </source>
</evidence>
<dbReference type="GO" id="GO:0005615">
    <property type="term" value="C:extracellular space"/>
    <property type="evidence" value="ECO:0007669"/>
    <property type="project" value="TreeGrafter"/>
</dbReference>
<dbReference type="InterPro" id="IPR000734">
    <property type="entry name" value="TAG_lipase"/>
</dbReference>
<dbReference type="GO" id="GO:0004806">
    <property type="term" value="F:triacylglycerol lipase activity"/>
    <property type="evidence" value="ECO:0007669"/>
    <property type="project" value="InterPro"/>
</dbReference>
<feature type="compositionally biased region" description="Low complexity" evidence="6">
    <location>
        <begin position="564"/>
        <end position="575"/>
    </location>
</feature>
<dbReference type="InterPro" id="IPR029058">
    <property type="entry name" value="AB_hydrolase_fold"/>
</dbReference>
<comment type="subcellular location">
    <subcellularLocation>
        <location evidence="1">Secreted</location>
    </subcellularLocation>
</comment>
<dbReference type="PRINTS" id="PR00821">
    <property type="entry name" value="TAGLIPASE"/>
</dbReference>
<evidence type="ECO:0000256" key="4">
    <source>
        <dbReference type="ARBA" id="ARBA00023157"/>
    </source>
</evidence>
<organism evidence="8 9">
    <name type="scientific">Meganyctiphanes norvegica</name>
    <name type="common">Northern krill</name>
    <name type="synonym">Thysanopoda norvegica</name>
    <dbReference type="NCBI Taxonomy" id="48144"/>
    <lineage>
        <taxon>Eukaryota</taxon>
        <taxon>Metazoa</taxon>
        <taxon>Ecdysozoa</taxon>
        <taxon>Arthropoda</taxon>
        <taxon>Crustacea</taxon>
        <taxon>Multicrustacea</taxon>
        <taxon>Malacostraca</taxon>
        <taxon>Eumalacostraca</taxon>
        <taxon>Eucarida</taxon>
        <taxon>Euphausiacea</taxon>
        <taxon>Euphausiidae</taxon>
        <taxon>Meganyctiphanes</taxon>
    </lineage>
</organism>
<dbReference type="SUPFAM" id="SSF53474">
    <property type="entry name" value="alpha/beta-Hydrolases"/>
    <property type="match status" value="1"/>
</dbReference>
<feature type="region of interest" description="Disordered" evidence="6">
    <location>
        <begin position="564"/>
        <end position="591"/>
    </location>
</feature>
<dbReference type="CDD" id="cd00707">
    <property type="entry name" value="Pancreat_lipase_like"/>
    <property type="match status" value="1"/>
</dbReference>
<evidence type="ECO:0000256" key="3">
    <source>
        <dbReference type="ARBA" id="ARBA00022525"/>
    </source>
</evidence>